<keyword evidence="1 4" id="KW-0812">Transmembrane</keyword>
<dbReference type="PANTHER" id="PTHR11360:SF290">
    <property type="entry name" value="MONOCARBOXYLATE MFS PERMEASE"/>
    <property type="match status" value="1"/>
</dbReference>
<dbReference type="Proteomes" id="UP000004848">
    <property type="component" value="Unassembled WGS sequence"/>
</dbReference>
<evidence type="ECO:0000313" key="7">
    <source>
        <dbReference type="Proteomes" id="UP000004848"/>
    </source>
</evidence>
<evidence type="ECO:0000313" key="6">
    <source>
        <dbReference type="EMBL" id="EAV44148.1"/>
    </source>
</evidence>
<comment type="caution">
    <text evidence="6">The sequence shown here is derived from an EMBL/GenBank/DDBJ whole genome shotgun (WGS) entry which is preliminary data.</text>
</comment>
<dbReference type="InterPro" id="IPR036259">
    <property type="entry name" value="MFS_trans_sf"/>
</dbReference>
<dbReference type="Pfam" id="PF07690">
    <property type="entry name" value="MFS_1"/>
    <property type="match status" value="1"/>
</dbReference>
<sequence>MFVAMGITSPWAGRLIGRSGPRRTMAAGATLIGASLCLVARSTSAELFLLGWGIVGVAGAMFLTTAAYAYLAEHGDQAARGMIGSLMLVTGLAGSVFWPVTAFLFEVAGWRMTILIYAGGMTLLVAPALYLGLPDTARAIATTETGDKIRYARKPIFILVVVAIALNSFVTFGIDAIGIELFRALGSDLASAVAVASLLGIFKVGGRLIDVLGGRNWDGLSTALVSGIVLPLGLLAIALGGKNLMTITVYLCLFGLGSGAFAVARATMPLVFFSKADYAAAMSAIALPMHLINALAPPALAAVLVHTGPTSVLSLLAAISAVALLTLCYLKRMQGQKTAGQTY</sequence>
<evidence type="ECO:0000259" key="5">
    <source>
        <dbReference type="PROSITE" id="PS50850"/>
    </source>
</evidence>
<feature type="transmembrane region" description="Helical" evidence="4">
    <location>
        <begin position="278"/>
        <end position="305"/>
    </location>
</feature>
<feature type="transmembrane region" description="Helical" evidence="4">
    <location>
        <begin position="221"/>
        <end position="241"/>
    </location>
</feature>
<reference evidence="6 7" key="1">
    <citation type="submission" date="2006-05" db="EMBL/GenBank/DDBJ databases">
        <authorList>
            <person name="King G."/>
            <person name="Ferriera S."/>
            <person name="Johnson J."/>
            <person name="Kravitz S."/>
            <person name="Beeson K."/>
            <person name="Sutton G."/>
            <person name="Rogers Y.-H."/>
            <person name="Friedman R."/>
            <person name="Frazier M."/>
            <person name="Venter J.C."/>
        </authorList>
    </citation>
    <scope>NUCLEOTIDE SEQUENCE [LARGE SCALE GENOMIC DNA]</scope>
    <source>
        <strain evidence="7">ATCC 25650 / DSM 13394 / JCM 20685 / NBRC 16684 / NCIMB 2208 / IAM 12614 / B1</strain>
    </source>
</reference>
<accession>A0NT66</accession>
<dbReference type="AlphaFoldDB" id="A0NT66"/>
<dbReference type="InterPro" id="IPR011701">
    <property type="entry name" value="MFS"/>
</dbReference>
<name>A0NT66_ROSAI</name>
<feature type="domain" description="Major facilitator superfamily (MFS) profile" evidence="5">
    <location>
        <begin position="1"/>
        <end position="335"/>
    </location>
</feature>
<dbReference type="EMBL" id="AAUW01000007">
    <property type="protein sequence ID" value="EAV44148.1"/>
    <property type="molecule type" value="Genomic_DNA"/>
</dbReference>
<dbReference type="InterPro" id="IPR050327">
    <property type="entry name" value="Proton-linked_MCT"/>
</dbReference>
<feature type="transmembrane region" description="Helical" evidence="4">
    <location>
        <begin position="156"/>
        <end position="177"/>
    </location>
</feature>
<dbReference type="SUPFAM" id="SSF103473">
    <property type="entry name" value="MFS general substrate transporter"/>
    <property type="match status" value="1"/>
</dbReference>
<dbReference type="eggNOG" id="COG2814">
    <property type="taxonomic scope" value="Bacteria"/>
</dbReference>
<organism evidence="6 7">
    <name type="scientific">Roseibium aggregatum (strain ATCC 25650 / DSM 13394 / JCM 20685 / NBRC 16684 / NCIMB 2208 / IAM 12614 / B1)</name>
    <name type="common">Stappia aggregata</name>
    <dbReference type="NCBI Taxonomy" id="384765"/>
    <lineage>
        <taxon>Bacteria</taxon>
        <taxon>Pseudomonadati</taxon>
        <taxon>Pseudomonadota</taxon>
        <taxon>Alphaproteobacteria</taxon>
        <taxon>Hyphomicrobiales</taxon>
        <taxon>Stappiaceae</taxon>
        <taxon>Roseibium</taxon>
    </lineage>
</organism>
<evidence type="ECO:0000256" key="3">
    <source>
        <dbReference type="ARBA" id="ARBA00023136"/>
    </source>
</evidence>
<evidence type="ECO:0000256" key="4">
    <source>
        <dbReference type="SAM" id="Phobius"/>
    </source>
</evidence>
<gene>
    <name evidence="6" type="ORF">SIAM614_15155</name>
</gene>
<evidence type="ECO:0000256" key="2">
    <source>
        <dbReference type="ARBA" id="ARBA00022989"/>
    </source>
</evidence>
<dbReference type="GO" id="GO:0022857">
    <property type="term" value="F:transmembrane transporter activity"/>
    <property type="evidence" value="ECO:0007669"/>
    <property type="project" value="InterPro"/>
</dbReference>
<proteinExistence type="predicted"/>
<feature type="transmembrane region" description="Helical" evidence="4">
    <location>
        <begin position="311"/>
        <end position="330"/>
    </location>
</feature>
<dbReference type="PROSITE" id="PS50850">
    <property type="entry name" value="MFS"/>
    <property type="match status" value="1"/>
</dbReference>
<keyword evidence="2 4" id="KW-1133">Transmembrane helix</keyword>
<dbReference type="Gene3D" id="1.20.1250.20">
    <property type="entry name" value="MFS general substrate transporter like domains"/>
    <property type="match status" value="1"/>
</dbReference>
<dbReference type="PANTHER" id="PTHR11360">
    <property type="entry name" value="MONOCARBOXYLATE TRANSPORTER"/>
    <property type="match status" value="1"/>
</dbReference>
<feature type="transmembrane region" description="Helical" evidence="4">
    <location>
        <begin position="49"/>
        <end position="71"/>
    </location>
</feature>
<protein>
    <submittedName>
        <fullName evidence="6">MFS permease</fullName>
    </submittedName>
</protein>
<evidence type="ECO:0000256" key="1">
    <source>
        <dbReference type="ARBA" id="ARBA00022692"/>
    </source>
</evidence>
<feature type="transmembrane region" description="Helical" evidence="4">
    <location>
        <begin position="189"/>
        <end position="209"/>
    </location>
</feature>
<keyword evidence="3 4" id="KW-0472">Membrane</keyword>
<feature type="transmembrane region" description="Helical" evidence="4">
    <location>
        <begin position="247"/>
        <end position="266"/>
    </location>
</feature>
<feature type="transmembrane region" description="Helical" evidence="4">
    <location>
        <begin position="83"/>
        <end position="108"/>
    </location>
</feature>
<dbReference type="InterPro" id="IPR020846">
    <property type="entry name" value="MFS_dom"/>
</dbReference>
<feature type="transmembrane region" description="Helical" evidence="4">
    <location>
        <begin position="114"/>
        <end position="133"/>
    </location>
</feature>